<evidence type="ECO:0000313" key="10">
    <source>
        <dbReference type="Proteomes" id="UP001219355"/>
    </source>
</evidence>
<dbReference type="AlphaFoldDB" id="A0AAF0DJV0"/>
<dbReference type="InterPro" id="IPR004625">
    <property type="entry name" value="PyrdxlKinase"/>
</dbReference>
<evidence type="ECO:0000256" key="1">
    <source>
        <dbReference type="ARBA" id="ARBA00008805"/>
    </source>
</evidence>
<keyword evidence="5 9" id="KW-0418">Kinase</keyword>
<dbReference type="GO" id="GO:0005524">
    <property type="term" value="F:ATP binding"/>
    <property type="evidence" value="ECO:0007669"/>
    <property type="project" value="UniProtKB-KW"/>
</dbReference>
<name>A0AAF0DJV0_9EURO</name>
<feature type="region of interest" description="Disordered" evidence="7">
    <location>
        <begin position="206"/>
        <end position="232"/>
    </location>
</feature>
<keyword evidence="4" id="KW-0547">Nucleotide-binding</keyword>
<evidence type="ECO:0000259" key="8">
    <source>
        <dbReference type="Pfam" id="PF08543"/>
    </source>
</evidence>
<dbReference type="GO" id="GO:0009443">
    <property type="term" value="P:pyridoxal 5'-phosphate salvage"/>
    <property type="evidence" value="ECO:0007669"/>
    <property type="project" value="InterPro"/>
</dbReference>
<accession>A0AAF0DJV0</accession>
<dbReference type="GO" id="GO:0005829">
    <property type="term" value="C:cytosol"/>
    <property type="evidence" value="ECO:0007669"/>
    <property type="project" value="TreeGrafter"/>
</dbReference>
<evidence type="ECO:0000256" key="2">
    <source>
        <dbReference type="ARBA" id="ARBA00012104"/>
    </source>
</evidence>
<feature type="domain" description="Pyridoxamine kinase/Phosphomethylpyrimidine kinase" evidence="8">
    <location>
        <begin position="4"/>
        <end position="72"/>
    </location>
</feature>
<dbReference type="GO" id="GO:0008478">
    <property type="term" value="F:pyridoxal kinase activity"/>
    <property type="evidence" value="ECO:0007669"/>
    <property type="project" value="UniProtKB-EC"/>
</dbReference>
<dbReference type="SUPFAM" id="SSF53613">
    <property type="entry name" value="Ribokinase-like"/>
    <property type="match status" value="1"/>
</dbReference>
<keyword evidence="6" id="KW-0067">ATP-binding</keyword>
<gene>
    <name evidence="9" type="primary">BUD16</name>
    <name evidence="9" type="ORF">PRK78_004229</name>
</gene>
<organism evidence="9 10">
    <name type="scientific">Emydomyces testavorans</name>
    <dbReference type="NCBI Taxonomy" id="2070801"/>
    <lineage>
        <taxon>Eukaryota</taxon>
        <taxon>Fungi</taxon>
        <taxon>Dikarya</taxon>
        <taxon>Ascomycota</taxon>
        <taxon>Pezizomycotina</taxon>
        <taxon>Eurotiomycetes</taxon>
        <taxon>Eurotiomycetidae</taxon>
        <taxon>Onygenales</taxon>
        <taxon>Nannizziopsiaceae</taxon>
        <taxon>Emydomyces</taxon>
    </lineage>
</organism>
<dbReference type="Pfam" id="PF08543">
    <property type="entry name" value="Phos_pyr_kin"/>
    <property type="match status" value="1"/>
</dbReference>
<protein>
    <recommendedName>
        <fullName evidence="2">pyridoxal kinase</fullName>
        <ecNumber evidence="2">2.7.1.35</ecNumber>
    </recommendedName>
</protein>
<dbReference type="Gene3D" id="3.40.1190.20">
    <property type="match status" value="1"/>
</dbReference>
<evidence type="ECO:0000256" key="5">
    <source>
        <dbReference type="ARBA" id="ARBA00022777"/>
    </source>
</evidence>
<evidence type="ECO:0000256" key="7">
    <source>
        <dbReference type="SAM" id="MobiDB-lite"/>
    </source>
</evidence>
<dbReference type="Proteomes" id="UP001219355">
    <property type="component" value="Chromosome 2"/>
</dbReference>
<dbReference type="PANTHER" id="PTHR10534:SF2">
    <property type="entry name" value="PYRIDOXAL KINASE"/>
    <property type="match status" value="1"/>
</dbReference>
<comment type="similarity">
    <text evidence="1">Belongs to the pyridoxine kinase family.</text>
</comment>
<evidence type="ECO:0000256" key="3">
    <source>
        <dbReference type="ARBA" id="ARBA00022679"/>
    </source>
</evidence>
<keyword evidence="3 9" id="KW-0808">Transferase</keyword>
<evidence type="ECO:0000313" key="9">
    <source>
        <dbReference type="EMBL" id="WEW58761.1"/>
    </source>
</evidence>
<evidence type="ECO:0000256" key="4">
    <source>
        <dbReference type="ARBA" id="ARBA00022741"/>
    </source>
</evidence>
<keyword evidence="10" id="KW-1185">Reference proteome</keyword>
<evidence type="ECO:0000256" key="6">
    <source>
        <dbReference type="ARBA" id="ARBA00022840"/>
    </source>
</evidence>
<dbReference type="EC" id="2.7.1.35" evidence="2"/>
<dbReference type="InterPro" id="IPR013749">
    <property type="entry name" value="PM/HMP-P_kinase-1"/>
</dbReference>
<feature type="compositionally biased region" description="Basic and acidic residues" evidence="7">
    <location>
        <begin position="220"/>
        <end position="231"/>
    </location>
</feature>
<reference evidence="9" key="1">
    <citation type="submission" date="2023-03" db="EMBL/GenBank/DDBJ databases">
        <title>Emydomyces testavorans Genome Sequence.</title>
        <authorList>
            <person name="Hoyer L."/>
        </authorList>
    </citation>
    <scope>NUCLEOTIDE SEQUENCE</scope>
    <source>
        <strain evidence="9">16-2883</strain>
    </source>
</reference>
<dbReference type="InterPro" id="IPR029056">
    <property type="entry name" value="Ribokinase-like"/>
</dbReference>
<dbReference type="PANTHER" id="PTHR10534">
    <property type="entry name" value="PYRIDOXAL KINASE"/>
    <property type="match status" value="1"/>
</dbReference>
<proteinExistence type="inferred from homology"/>
<sequence length="265" mass="29153">MGDQGHLYVNEDVVPAYKALISNADLILPNQFEAELLSGIQIMSLANIADAITAIHRIYNVPHIIVTSVQFPDTMSSSSSSTLSLAAPDSSTATQDYPPNTLMVIGSTMRSDGSARLFKVDVPRLDCYFCGTGDMFAALMVGRLREAVFAAEPTTPPLHETPSWVSPDHISATHLPLAKATERILASMNAILERTMAARTEELDKYRKENEGDPSVAHLSEAERKAAAEKRAHLRQTKAAEVRLVRNVNLLVNPEIRYFAEEWCM</sequence>
<dbReference type="EMBL" id="CP120628">
    <property type="protein sequence ID" value="WEW58761.1"/>
    <property type="molecule type" value="Genomic_DNA"/>
</dbReference>